<evidence type="ECO:0008006" key="4">
    <source>
        <dbReference type="Google" id="ProtNLM"/>
    </source>
</evidence>
<dbReference type="Pfam" id="PF02515">
    <property type="entry name" value="CoA_transf_3"/>
    <property type="match status" value="1"/>
</dbReference>
<evidence type="ECO:0000313" key="3">
    <source>
        <dbReference type="Proteomes" id="UP000027920"/>
    </source>
</evidence>
<dbReference type="AlphaFoldDB" id="A0A072PKX3"/>
<keyword evidence="3" id="KW-1185">Reference proteome</keyword>
<dbReference type="InterPro" id="IPR023606">
    <property type="entry name" value="CoA-Trfase_III_dom_1_sf"/>
</dbReference>
<dbReference type="STRING" id="1182545.A0A072PKX3"/>
<dbReference type="RefSeq" id="XP_013262977.1">
    <property type="nucleotide sequence ID" value="XM_013407523.1"/>
</dbReference>
<organism evidence="2 3">
    <name type="scientific">Exophiala aquamarina CBS 119918</name>
    <dbReference type="NCBI Taxonomy" id="1182545"/>
    <lineage>
        <taxon>Eukaryota</taxon>
        <taxon>Fungi</taxon>
        <taxon>Dikarya</taxon>
        <taxon>Ascomycota</taxon>
        <taxon>Pezizomycotina</taxon>
        <taxon>Eurotiomycetes</taxon>
        <taxon>Chaetothyriomycetidae</taxon>
        <taxon>Chaetothyriales</taxon>
        <taxon>Herpotrichiellaceae</taxon>
        <taxon>Exophiala</taxon>
    </lineage>
</organism>
<dbReference type="Gene3D" id="3.40.50.10540">
    <property type="entry name" value="Crotonobetainyl-coa:carnitine coa-transferase, domain 1"/>
    <property type="match status" value="1"/>
</dbReference>
<dbReference type="InterPro" id="IPR003673">
    <property type="entry name" value="CoA-Trfase_fam_III"/>
</dbReference>
<dbReference type="GeneID" id="25276893"/>
<comment type="similarity">
    <text evidence="1">Belongs to the CoA-transferase III family.</text>
</comment>
<dbReference type="GO" id="GO:0003824">
    <property type="term" value="F:catalytic activity"/>
    <property type="evidence" value="ECO:0007669"/>
    <property type="project" value="InterPro"/>
</dbReference>
<dbReference type="Proteomes" id="UP000027920">
    <property type="component" value="Unassembled WGS sequence"/>
</dbReference>
<dbReference type="EMBL" id="AMGV01000002">
    <property type="protein sequence ID" value="KEF60387.1"/>
    <property type="molecule type" value="Genomic_DNA"/>
</dbReference>
<dbReference type="HOGENOM" id="CLU_021588_1_0_1"/>
<dbReference type="SUPFAM" id="SSF89796">
    <property type="entry name" value="CoA-transferase family III (CaiB/BaiF)"/>
    <property type="match status" value="2"/>
</dbReference>
<dbReference type="PANTHER" id="PTHR48229:SF2">
    <property type="entry name" value="CAIB_BAIF FAMILY PROTEIN"/>
    <property type="match status" value="1"/>
</dbReference>
<gene>
    <name evidence="2" type="ORF">A1O9_01947</name>
</gene>
<accession>A0A072PKX3</accession>
<sequence length="519" mass="58371">MTPYSVPLEAKKVLTQGLLHHPHQELPIECLELVDKIRFTGRDQPSMAINWRLAESVSALKGLEAVLLNILLGRKYGLPPVEITIDTDHAQLFVMSFFLLEINPDPADGPIRTTELPRDGRFYHLHASLNPDPCLQALSLPWDMPEFKAVEDSWTPFVSKIAEKDAAEWDYILAEDFKQAGTICHSPEEYAETAQGKSHAETGLYTIYPHPDHALKPGWWPDVDATPVRRPLAGLKVVDLTRIVAGPSIARGLAELGASVMRVTGPHVADFSGLHPDLNWGKWNCHLDLRKEEDRTKLKTLLSDADVVVNGYRPGVLDKYEADFESVFNLGKERGRGFIYVRENCFGWNGPWAHRSGWQPISDACTGVSMGFGRAMGNNEAVTPVLPNSDYCVGIAGTCAVLQTLVLRSEQGGSYLVNLAMNYYNRWLTDKVGEYPRDVWEDLWTRNGREVFRHYHSMNYTAPRYMEMFRKQGMFNLDFFELRQSKALGLQFRVPKPVLQFPPGTVEPSYNVGTRGNGG</sequence>
<dbReference type="OrthoDB" id="2308815at2759"/>
<dbReference type="PANTHER" id="PTHR48229">
    <property type="entry name" value="CAIB/BAIF FAMILY ENZYME (AFU_ORTHOLOGUE AFUA_1G05360)-RELATED"/>
    <property type="match status" value="1"/>
</dbReference>
<evidence type="ECO:0000256" key="1">
    <source>
        <dbReference type="ARBA" id="ARBA00008383"/>
    </source>
</evidence>
<reference evidence="2 3" key="1">
    <citation type="submission" date="2013-03" db="EMBL/GenBank/DDBJ databases">
        <title>The Genome Sequence of Exophiala aquamarina CBS 119918.</title>
        <authorList>
            <consortium name="The Broad Institute Genomics Platform"/>
            <person name="Cuomo C."/>
            <person name="de Hoog S."/>
            <person name="Gorbushina A."/>
            <person name="Walker B."/>
            <person name="Young S.K."/>
            <person name="Zeng Q."/>
            <person name="Gargeya S."/>
            <person name="Fitzgerald M."/>
            <person name="Haas B."/>
            <person name="Abouelleil A."/>
            <person name="Allen A.W."/>
            <person name="Alvarado L."/>
            <person name="Arachchi H.M."/>
            <person name="Berlin A.M."/>
            <person name="Chapman S.B."/>
            <person name="Gainer-Dewar J."/>
            <person name="Goldberg J."/>
            <person name="Griggs A."/>
            <person name="Gujja S."/>
            <person name="Hansen M."/>
            <person name="Howarth C."/>
            <person name="Imamovic A."/>
            <person name="Ireland A."/>
            <person name="Larimer J."/>
            <person name="McCowan C."/>
            <person name="Murphy C."/>
            <person name="Pearson M."/>
            <person name="Poon T.W."/>
            <person name="Priest M."/>
            <person name="Roberts A."/>
            <person name="Saif S."/>
            <person name="Shea T."/>
            <person name="Sisk P."/>
            <person name="Sykes S."/>
            <person name="Wortman J."/>
            <person name="Nusbaum C."/>
            <person name="Birren B."/>
        </authorList>
    </citation>
    <scope>NUCLEOTIDE SEQUENCE [LARGE SCALE GENOMIC DNA]</scope>
    <source>
        <strain evidence="2 3">CBS 119918</strain>
    </source>
</reference>
<proteinExistence type="inferred from homology"/>
<comment type="caution">
    <text evidence="2">The sequence shown here is derived from an EMBL/GenBank/DDBJ whole genome shotgun (WGS) entry which is preliminary data.</text>
</comment>
<evidence type="ECO:0000313" key="2">
    <source>
        <dbReference type="EMBL" id="KEF60387.1"/>
    </source>
</evidence>
<dbReference type="InterPro" id="IPR052985">
    <property type="entry name" value="CoA-trans_III_biosynth/detox"/>
</dbReference>
<protein>
    <recommendedName>
        <fullName evidence="4">Alpha-methylacyl-CoA racemase</fullName>
    </recommendedName>
</protein>
<dbReference type="VEuPathDB" id="FungiDB:A1O9_01947"/>
<name>A0A072PKX3_9EURO</name>